<dbReference type="SMART" id="SM00365">
    <property type="entry name" value="LRR_SD22"/>
    <property type="match status" value="2"/>
</dbReference>
<evidence type="ECO:0000256" key="3">
    <source>
        <dbReference type="ARBA" id="ARBA00022737"/>
    </source>
</evidence>
<dbReference type="InterPro" id="IPR032675">
    <property type="entry name" value="LRR_dom_sf"/>
</dbReference>
<gene>
    <name evidence="6" type="ORF">LCGC14_2676380</name>
</gene>
<dbReference type="AlphaFoldDB" id="A0A0F9CEE6"/>
<evidence type="ECO:0000256" key="2">
    <source>
        <dbReference type="ARBA" id="ARBA00022614"/>
    </source>
</evidence>
<feature type="non-terminal residue" evidence="6">
    <location>
        <position position="77"/>
    </location>
</feature>
<evidence type="ECO:0000313" key="6">
    <source>
        <dbReference type="EMBL" id="KKK95081.1"/>
    </source>
</evidence>
<evidence type="ECO:0000256" key="4">
    <source>
        <dbReference type="ARBA" id="ARBA00023069"/>
    </source>
</evidence>
<name>A0A0F9CEE6_9ZZZZ</name>
<evidence type="ECO:0000256" key="5">
    <source>
        <dbReference type="ARBA" id="ARBA00023273"/>
    </source>
</evidence>
<dbReference type="SUPFAM" id="SSF52058">
    <property type="entry name" value="L domain-like"/>
    <property type="match status" value="1"/>
</dbReference>
<dbReference type="InterPro" id="IPR025875">
    <property type="entry name" value="Leu-rich_rpt_4"/>
</dbReference>
<dbReference type="Pfam" id="PF12799">
    <property type="entry name" value="LRR_4"/>
    <property type="match status" value="1"/>
</dbReference>
<sequence>MKTKENDGKDVELNPVKEERVIEPIRKKISGLDKLKKLTILELMENEITKIENLGHFKQLKQLSLTRNKITDIEAVF</sequence>
<dbReference type="InterPro" id="IPR050576">
    <property type="entry name" value="Cilia_flagella_integrity"/>
</dbReference>
<reference evidence="6" key="1">
    <citation type="journal article" date="2015" name="Nature">
        <title>Complex archaea that bridge the gap between prokaryotes and eukaryotes.</title>
        <authorList>
            <person name="Spang A."/>
            <person name="Saw J.H."/>
            <person name="Jorgensen S.L."/>
            <person name="Zaremba-Niedzwiedzka K."/>
            <person name="Martijn J."/>
            <person name="Lind A.E."/>
            <person name="van Eijk R."/>
            <person name="Schleper C."/>
            <person name="Guy L."/>
            <person name="Ettema T.J."/>
        </authorList>
    </citation>
    <scope>NUCLEOTIDE SEQUENCE</scope>
</reference>
<protein>
    <submittedName>
        <fullName evidence="6">Uncharacterized protein</fullName>
    </submittedName>
</protein>
<organism evidence="6">
    <name type="scientific">marine sediment metagenome</name>
    <dbReference type="NCBI Taxonomy" id="412755"/>
    <lineage>
        <taxon>unclassified sequences</taxon>
        <taxon>metagenomes</taxon>
        <taxon>ecological metagenomes</taxon>
    </lineage>
</organism>
<keyword evidence="3" id="KW-0677">Repeat</keyword>
<comment type="caution">
    <text evidence="6">The sequence shown here is derived from an EMBL/GenBank/DDBJ whole genome shotgun (WGS) entry which is preliminary data.</text>
</comment>
<dbReference type="InterPro" id="IPR001611">
    <property type="entry name" value="Leu-rich_rpt"/>
</dbReference>
<evidence type="ECO:0000256" key="1">
    <source>
        <dbReference type="ARBA" id="ARBA00004138"/>
    </source>
</evidence>
<comment type="subcellular location">
    <subcellularLocation>
        <location evidence="1">Cell projection</location>
        <location evidence="1">Cilium</location>
    </subcellularLocation>
</comment>
<dbReference type="PANTHER" id="PTHR45973:SF9">
    <property type="entry name" value="LEUCINE-RICH REPEAT-CONTAINING PROTEIN 46"/>
    <property type="match status" value="1"/>
</dbReference>
<keyword evidence="4" id="KW-0969">Cilium</keyword>
<proteinExistence type="predicted"/>
<keyword evidence="2" id="KW-0433">Leucine-rich repeat</keyword>
<dbReference type="PROSITE" id="PS51450">
    <property type="entry name" value="LRR"/>
    <property type="match status" value="1"/>
</dbReference>
<accession>A0A0F9CEE6</accession>
<keyword evidence="5" id="KW-0966">Cell projection</keyword>
<dbReference type="EMBL" id="LAZR01047066">
    <property type="protein sequence ID" value="KKK95081.1"/>
    <property type="molecule type" value="Genomic_DNA"/>
</dbReference>
<dbReference type="Gene3D" id="3.80.10.10">
    <property type="entry name" value="Ribonuclease Inhibitor"/>
    <property type="match status" value="1"/>
</dbReference>
<dbReference type="PANTHER" id="PTHR45973">
    <property type="entry name" value="PROTEIN PHOSPHATASE 1 REGULATORY SUBUNIT SDS22-RELATED"/>
    <property type="match status" value="1"/>
</dbReference>